<keyword evidence="4" id="KW-0235">DNA replication</keyword>
<evidence type="ECO:0000313" key="10">
    <source>
        <dbReference type="EMBL" id="OGL77291.1"/>
    </source>
</evidence>
<gene>
    <name evidence="10" type="ORF">A3J43_00530</name>
</gene>
<accession>A0A1F7UG87</accession>
<evidence type="ECO:0000256" key="2">
    <source>
        <dbReference type="ARBA" id="ARBA00011738"/>
    </source>
</evidence>
<name>A0A1F7UG87_9BACT</name>
<keyword evidence="10" id="KW-0238">DNA-binding</keyword>
<dbReference type="PRINTS" id="PR01727">
    <property type="entry name" value="DNABINDINGHU"/>
</dbReference>
<dbReference type="Pfam" id="PF00216">
    <property type="entry name" value="Bac_DNA_binding"/>
    <property type="match status" value="1"/>
</dbReference>
<evidence type="ECO:0000256" key="5">
    <source>
        <dbReference type="ARBA" id="ARBA00022921"/>
    </source>
</evidence>
<dbReference type="PANTHER" id="PTHR33175">
    <property type="entry name" value="DNA-BINDING PROTEIN HU"/>
    <property type="match status" value="1"/>
</dbReference>
<dbReference type="InterPro" id="IPR000119">
    <property type="entry name" value="Hist_DNA-bd"/>
</dbReference>
<proteinExistence type="inferred from homology"/>
<dbReference type="GO" id="GO:0030527">
    <property type="term" value="F:structural constituent of chromatin"/>
    <property type="evidence" value="ECO:0007669"/>
    <property type="project" value="InterPro"/>
</dbReference>
<evidence type="ECO:0000256" key="9">
    <source>
        <dbReference type="RuleBase" id="RU003939"/>
    </source>
</evidence>
<dbReference type="SMART" id="SM00411">
    <property type="entry name" value="BHL"/>
    <property type="match status" value="1"/>
</dbReference>
<reference evidence="10 11" key="1">
    <citation type="journal article" date="2016" name="Nat. Commun.">
        <title>Thousands of microbial genomes shed light on interconnected biogeochemical processes in an aquifer system.</title>
        <authorList>
            <person name="Anantharaman K."/>
            <person name="Brown C.T."/>
            <person name="Hug L.A."/>
            <person name="Sharon I."/>
            <person name="Castelle C.J."/>
            <person name="Probst A.J."/>
            <person name="Thomas B.C."/>
            <person name="Singh A."/>
            <person name="Wilkins M.J."/>
            <person name="Karaoz U."/>
            <person name="Brodie E.L."/>
            <person name="Williams K.H."/>
            <person name="Hubbard S.S."/>
            <person name="Banfield J.F."/>
        </authorList>
    </citation>
    <scope>NUCLEOTIDE SEQUENCE [LARGE SCALE GENOMIC DNA]</scope>
</reference>
<dbReference type="GO" id="GO:0006260">
    <property type="term" value="P:DNA replication"/>
    <property type="evidence" value="ECO:0007669"/>
    <property type="project" value="UniProtKB-KW"/>
</dbReference>
<dbReference type="InterPro" id="IPR010992">
    <property type="entry name" value="IHF-like_DNA-bd_dom_sf"/>
</dbReference>
<dbReference type="Proteomes" id="UP000176604">
    <property type="component" value="Unassembled WGS sequence"/>
</dbReference>
<evidence type="ECO:0000256" key="8">
    <source>
        <dbReference type="ARBA" id="ARBA00046140"/>
    </source>
</evidence>
<comment type="function">
    <text evidence="8">DNA-binding protein that plays a critical role in nucleoid compaction, genome replication and DNA replication and transcription. Binds to both ssDNA and dsDNA with a binding site covering about 15 nucleotides. Displays DNA-supercoiling activity only when associated with the viral DNA topoisomerase 2.</text>
</comment>
<dbReference type="STRING" id="1802397.A3J43_00530"/>
<comment type="similarity">
    <text evidence="9">Belongs to the bacterial histone-like protein family.</text>
</comment>
<organism evidence="10 11">
    <name type="scientific">Candidatus Uhrbacteria bacterium RIFCSPHIGHO2_12_FULL_54_23</name>
    <dbReference type="NCBI Taxonomy" id="1802397"/>
    <lineage>
        <taxon>Bacteria</taxon>
        <taxon>Candidatus Uhriibacteriota</taxon>
    </lineage>
</organism>
<evidence type="ECO:0000256" key="4">
    <source>
        <dbReference type="ARBA" id="ARBA00022705"/>
    </source>
</evidence>
<evidence type="ECO:0000256" key="3">
    <source>
        <dbReference type="ARBA" id="ARBA00016145"/>
    </source>
</evidence>
<dbReference type="PANTHER" id="PTHR33175:SF13">
    <property type="entry name" value="HISTONE-LIKE PROTEIN"/>
    <property type="match status" value="1"/>
</dbReference>
<evidence type="ECO:0000256" key="6">
    <source>
        <dbReference type="ARBA" id="ARBA00033120"/>
    </source>
</evidence>
<evidence type="ECO:0000256" key="1">
    <source>
        <dbReference type="ARBA" id="ARBA00004328"/>
    </source>
</evidence>
<dbReference type="CDD" id="cd13831">
    <property type="entry name" value="HU"/>
    <property type="match status" value="1"/>
</dbReference>
<dbReference type="GO" id="GO:0003677">
    <property type="term" value="F:DNA binding"/>
    <property type="evidence" value="ECO:0007669"/>
    <property type="project" value="UniProtKB-KW"/>
</dbReference>
<dbReference type="EMBL" id="MGEF01000062">
    <property type="protein sequence ID" value="OGL77291.1"/>
    <property type="molecule type" value="Genomic_DNA"/>
</dbReference>
<comment type="caution">
    <text evidence="10">The sequence shown here is derived from an EMBL/GenBank/DDBJ whole genome shotgun (WGS) entry which is preliminary data.</text>
</comment>
<keyword evidence="5" id="KW-0426">Late protein</keyword>
<comment type="subcellular location">
    <subcellularLocation>
        <location evidence="1">Virion</location>
    </subcellularLocation>
</comment>
<evidence type="ECO:0000313" key="11">
    <source>
        <dbReference type="Proteomes" id="UP000176604"/>
    </source>
</evidence>
<sequence length="96" mass="10392">MGKSMTKTQFLQALAEKTGHTKKEVAGFVDSLVSLVYGEVKKTGEVTLPGLGKLMKKFRPARMGRNPATGEQIQIKAKTVVKFRVAKAAKDMILGA</sequence>
<dbReference type="AlphaFoldDB" id="A0A1F7UG87"/>
<evidence type="ECO:0000256" key="7">
    <source>
        <dbReference type="ARBA" id="ARBA00033227"/>
    </source>
</evidence>
<protein>
    <recommendedName>
        <fullName evidence="3">Viral histone-like protein</fullName>
    </recommendedName>
    <alternativeName>
        <fullName evidence="7">DNA-binding protein pA104R</fullName>
    </alternativeName>
    <alternativeName>
        <fullName evidence="6">pA104R</fullName>
    </alternativeName>
</protein>
<dbReference type="SUPFAM" id="SSF47729">
    <property type="entry name" value="IHF-like DNA-binding proteins"/>
    <property type="match status" value="1"/>
</dbReference>
<comment type="subunit">
    <text evidence="2">Homodimer.</text>
</comment>
<dbReference type="Gene3D" id="4.10.520.10">
    <property type="entry name" value="IHF-like DNA-binding proteins"/>
    <property type="match status" value="1"/>
</dbReference>
<dbReference type="GO" id="GO:0005829">
    <property type="term" value="C:cytosol"/>
    <property type="evidence" value="ECO:0007669"/>
    <property type="project" value="TreeGrafter"/>
</dbReference>